<dbReference type="Gene3D" id="3.40.47.10">
    <property type="match status" value="1"/>
</dbReference>
<evidence type="ECO:0000259" key="6">
    <source>
        <dbReference type="PROSITE" id="PS52004"/>
    </source>
</evidence>
<reference evidence="7" key="1">
    <citation type="journal article" date="2020" name="Phytopathology">
        <title>Genome Sequence Resources of Colletotrichum truncatum, C. plurivorum, C. musicola, and C. sojae: Four Species Pathogenic to Soybean (Glycine max).</title>
        <authorList>
            <person name="Rogerio F."/>
            <person name="Boufleur T.R."/>
            <person name="Ciampi-Guillardi M."/>
            <person name="Sukno S.A."/>
            <person name="Thon M.R."/>
            <person name="Massola Junior N.S."/>
            <person name="Baroncelli R."/>
        </authorList>
    </citation>
    <scope>NUCLEOTIDE SEQUENCE</scope>
    <source>
        <strain evidence="7">LFN0074</strain>
    </source>
</reference>
<keyword evidence="3" id="KW-0808">Transferase</keyword>
<feature type="non-terminal residue" evidence="7">
    <location>
        <position position="1"/>
    </location>
</feature>
<dbReference type="PANTHER" id="PTHR43775">
    <property type="entry name" value="FATTY ACID SYNTHASE"/>
    <property type="match status" value="1"/>
</dbReference>
<keyword evidence="8" id="KW-1185">Reference proteome</keyword>
<dbReference type="GO" id="GO:0044550">
    <property type="term" value="P:secondary metabolite biosynthetic process"/>
    <property type="evidence" value="ECO:0007669"/>
    <property type="project" value="TreeGrafter"/>
</dbReference>
<feature type="compositionally biased region" description="Polar residues" evidence="5">
    <location>
        <begin position="283"/>
        <end position="294"/>
    </location>
</feature>
<dbReference type="GO" id="GO:0006633">
    <property type="term" value="P:fatty acid biosynthetic process"/>
    <property type="evidence" value="ECO:0007669"/>
    <property type="project" value="TreeGrafter"/>
</dbReference>
<keyword evidence="2" id="KW-0597">Phosphoprotein</keyword>
<dbReference type="CDD" id="cd00833">
    <property type="entry name" value="PKS"/>
    <property type="match status" value="1"/>
</dbReference>
<feature type="compositionally biased region" description="Basic and acidic residues" evidence="5">
    <location>
        <begin position="295"/>
        <end position="309"/>
    </location>
</feature>
<evidence type="ECO:0000256" key="1">
    <source>
        <dbReference type="ARBA" id="ARBA00022450"/>
    </source>
</evidence>
<accession>A0A8H6JCD3</accession>
<dbReference type="InterPro" id="IPR050091">
    <property type="entry name" value="PKS_NRPS_Biosynth_Enz"/>
</dbReference>
<dbReference type="EMBL" id="WIGM01000849">
    <property type="protein sequence ID" value="KAF6810539.1"/>
    <property type="molecule type" value="Genomic_DNA"/>
</dbReference>
<dbReference type="InterPro" id="IPR016039">
    <property type="entry name" value="Thiolase-like"/>
</dbReference>
<evidence type="ECO:0000313" key="8">
    <source>
        <dbReference type="Proteomes" id="UP000639643"/>
    </source>
</evidence>
<evidence type="ECO:0000256" key="3">
    <source>
        <dbReference type="ARBA" id="ARBA00022679"/>
    </source>
</evidence>
<dbReference type="PROSITE" id="PS52004">
    <property type="entry name" value="KS3_2"/>
    <property type="match status" value="1"/>
</dbReference>
<dbReference type="InterPro" id="IPR014030">
    <property type="entry name" value="Ketoacyl_synth_N"/>
</dbReference>
<dbReference type="AlphaFoldDB" id="A0A8H6JCD3"/>
<proteinExistence type="predicted"/>
<keyword evidence="4" id="KW-0511">Multifunctional enzyme</keyword>
<sequence length="309" mass="33835">MDAQSSNPVSHETPQFEPIAIIGMGMRLPGRVHNAADYWDLLVNGRSGRCRVPKSRYNVDAWYGPGRIGHVPTKEGYFLEELDLTRVDPSFWSFTRQEAELMDPRQRLFLEVAYEALQTAGETSFRGRDVGVYVGTMGEDWSQLDTHDEQNLNQVRPDVYGDYIIANRASYEFDLTGPSIMVRTACSASLVALHMACQGLQGGDCTSALVGGVNLILNPRDTAAMQQQGVLSSTAECRTFDAGADGFARGEGISAIYIKKLSDAVRDGDTIRAVIRSTCVSGNGRTPGLTTPSPRSHEKLMRRGHEIAG</sequence>
<feature type="domain" description="Ketosynthase family 3 (KS3)" evidence="6">
    <location>
        <begin position="16"/>
        <end position="309"/>
    </location>
</feature>
<gene>
    <name evidence="7" type="ORF">CMUS01_13439</name>
</gene>
<evidence type="ECO:0000256" key="5">
    <source>
        <dbReference type="SAM" id="MobiDB-lite"/>
    </source>
</evidence>
<evidence type="ECO:0000256" key="2">
    <source>
        <dbReference type="ARBA" id="ARBA00022553"/>
    </source>
</evidence>
<evidence type="ECO:0000256" key="4">
    <source>
        <dbReference type="ARBA" id="ARBA00023268"/>
    </source>
</evidence>
<dbReference type="Pfam" id="PF00109">
    <property type="entry name" value="ketoacyl-synt"/>
    <property type="match status" value="1"/>
</dbReference>
<organism evidence="7 8">
    <name type="scientific">Colletotrichum musicola</name>
    <dbReference type="NCBI Taxonomy" id="2175873"/>
    <lineage>
        <taxon>Eukaryota</taxon>
        <taxon>Fungi</taxon>
        <taxon>Dikarya</taxon>
        <taxon>Ascomycota</taxon>
        <taxon>Pezizomycotina</taxon>
        <taxon>Sordariomycetes</taxon>
        <taxon>Hypocreomycetidae</taxon>
        <taxon>Glomerellales</taxon>
        <taxon>Glomerellaceae</taxon>
        <taxon>Colletotrichum</taxon>
        <taxon>Colletotrichum orchidearum species complex</taxon>
    </lineage>
</organism>
<dbReference type="GO" id="GO:0004312">
    <property type="term" value="F:fatty acid synthase activity"/>
    <property type="evidence" value="ECO:0007669"/>
    <property type="project" value="TreeGrafter"/>
</dbReference>
<dbReference type="SMART" id="SM00825">
    <property type="entry name" value="PKS_KS"/>
    <property type="match status" value="1"/>
</dbReference>
<feature type="region of interest" description="Disordered" evidence="5">
    <location>
        <begin position="283"/>
        <end position="309"/>
    </location>
</feature>
<dbReference type="OrthoDB" id="329835at2759"/>
<dbReference type="Proteomes" id="UP000639643">
    <property type="component" value="Unassembled WGS sequence"/>
</dbReference>
<protein>
    <submittedName>
        <fullName evidence="7">Phenolpthiocerol synthesis polyketide synthase ppsA</fullName>
    </submittedName>
</protein>
<dbReference type="PANTHER" id="PTHR43775:SF49">
    <property type="entry name" value="SYNTHASE, PUTATIVE (JCVI)-RELATED"/>
    <property type="match status" value="1"/>
</dbReference>
<dbReference type="InterPro" id="IPR020841">
    <property type="entry name" value="PKS_Beta-ketoAc_synthase_dom"/>
</dbReference>
<dbReference type="SUPFAM" id="SSF53901">
    <property type="entry name" value="Thiolase-like"/>
    <property type="match status" value="1"/>
</dbReference>
<comment type="caution">
    <text evidence="7">The sequence shown here is derived from an EMBL/GenBank/DDBJ whole genome shotgun (WGS) entry which is preliminary data.</text>
</comment>
<keyword evidence="1" id="KW-0596">Phosphopantetheine</keyword>
<name>A0A8H6JCD3_9PEZI</name>
<evidence type="ECO:0000313" key="7">
    <source>
        <dbReference type="EMBL" id="KAF6810539.1"/>
    </source>
</evidence>